<comment type="caution">
    <text evidence="1">The sequence shown here is derived from an EMBL/GenBank/DDBJ whole genome shotgun (WGS) entry which is preliminary data.</text>
</comment>
<dbReference type="Proteomes" id="UP000775872">
    <property type="component" value="Unassembled WGS sequence"/>
</dbReference>
<dbReference type="EMBL" id="CABFOC020000035">
    <property type="protein sequence ID" value="CAH0049272.1"/>
    <property type="molecule type" value="Genomic_DNA"/>
</dbReference>
<dbReference type="OrthoDB" id="10546541at2759"/>
<keyword evidence="2" id="KW-1185">Reference proteome</keyword>
<accession>A0A9N9Z582</accession>
<evidence type="ECO:0000313" key="2">
    <source>
        <dbReference type="Proteomes" id="UP000775872"/>
    </source>
</evidence>
<dbReference type="AlphaFoldDB" id="A0A9N9Z582"/>
<gene>
    <name evidence="1" type="ORF">CSOL1703_00001228</name>
</gene>
<reference evidence="1 2" key="2">
    <citation type="submission" date="2021-10" db="EMBL/GenBank/DDBJ databases">
        <authorList>
            <person name="Piombo E."/>
        </authorList>
    </citation>
    <scope>NUCLEOTIDE SEQUENCE [LARGE SCALE GENOMIC DNA]</scope>
</reference>
<evidence type="ECO:0000313" key="1">
    <source>
        <dbReference type="EMBL" id="CAH0049272.1"/>
    </source>
</evidence>
<organism evidence="1 2">
    <name type="scientific">Clonostachys solani</name>
    <dbReference type="NCBI Taxonomy" id="160281"/>
    <lineage>
        <taxon>Eukaryota</taxon>
        <taxon>Fungi</taxon>
        <taxon>Dikarya</taxon>
        <taxon>Ascomycota</taxon>
        <taxon>Pezizomycotina</taxon>
        <taxon>Sordariomycetes</taxon>
        <taxon>Hypocreomycetidae</taxon>
        <taxon>Hypocreales</taxon>
        <taxon>Bionectriaceae</taxon>
        <taxon>Clonostachys</taxon>
    </lineage>
</organism>
<sequence>MNGAAENYKFVNYQEWKGLKMLRDLVHDVEAVARIHNRDSIIPAKRSIGWIYLATCCHIRGKSDVMTKEYKDIKMIEHLPTALYAAMDGLPDNKVILVRTRVPIIQPDIVIELTGDGIQRDIKLEDI</sequence>
<name>A0A9N9Z582_9HYPO</name>
<reference evidence="2" key="1">
    <citation type="submission" date="2019-06" db="EMBL/GenBank/DDBJ databases">
        <authorList>
            <person name="Broberg M."/>
        </authorList>
    </citation>
    <scope>NUCLEOTIDE SEQUENCE [LARGE SCALE GENOMIC DNA]</scope>
</reference>
<proteinExistence type="predicted"/>
<protein>
    <submittedName>
        <fullName evidence="1">Uncharacterized protein</fullName>
    </submittedName>
</protein>